<feature type="domain" description="Retrotransposon gag" evidence="2">
    <location>
        <begin position="127"/>
        <end position="225"/>
    </location>
</feature>
<comment type="caution">
    <text evidence="3">The sequence shown here is derived from an EMBL/GenBank/DDBJ whole genome shotgun (WGS) entry which is preliminary data.</text>
</comment>
<reference evidence="3" key="2">
    <citation type="submission" date="2022-01" db="EMBL/GenBank/DDBJ databases">
        <authorList>
            <person name="Yamashiro T."/>
            <person name="Shiraishi A."/>
            <person name="Satake H."/>
            <person name="Nakayama K."/>
        </authorList>
    </citation>
    <scope>NUCLEOTIDE SEQUENCE</scope>
</reference>
<accession>A0ABQ5II77</accession>
<dbReference type="Pfam" id="PF03732">
    <property type="entry name" value="Retrotrans_gag"/>
    <property type="match status" value="1"/>
</dbReference>
<evidence type="ECO:0000313" key="3">
    <source>
        <dbReference type="EMBL" id="GJT99793.1"/>
    </source>
</evidence>
<name>A0ABQ5II77_9ASTR</name>
<organism evidence="3 4">
    <name type="scientific">Tanacetum coccineum</name>
    <dbReference type="NCBI Taxonomy" id="301880"/>
    <lineage>
        <taxon>Eukaryota</taxon>
        <taxon>Viridiplantae</taxon>
        <taxon>Streptophyta</taxon>
        <taxon>Embryophyta</taxon>
        <taxon>Tracheophyta</taxon>
        <taxon>Spermatophyta</taxon>
        <taxon>Magnoliopsida</taxon>
        <taxon>eudicotyledons</taxon>
        <taxon>Gunneridae</taxon>
        <taxon>Pentapetalae</taxon>
        <taxon>asterids</taxon>
        <taxon>campanulids</taxon>
        <taxon>Asterales</taxon>
        <taxon>Asteraceae</taxon>
        <taxon>Asteroideae</taxon>
        <taxon>Anthemideae</taxon>
        <taxon>Anthemidinae</taxon>
        <taxon>Tanacetum</taxon>
    </lineage>
</organism>
<dbReference type="GO" id="GO:0003964">
    <property type="term" value="F:RNA-directed DNA polymerase activity"/>
    <property type="evidence" value="ECO:0007669"/>
    <property type="project" value="UniProtKB-KW"/>
</dbReference>
<sequence length="398" mass="45011">MTNTHSGMTPVAIEEMINQRMDAALEARRVNRDLRLGNRNDNGGGDGNGNDTGNGNNGGDNGDGNENRNVNGRGDRPGARECTYQDFMKCQPLSFKGTEGVVGLIRWSEKMETVFHISNCPERYQVKYATCTLLDSALTWWNSHKRTIGTDAAYALSWRELLKLMTEVYCPRNEIQKMETELWNLSVKNNDMATYTQRFQELTMMCTKMVPEEEDRVEKFIGGLPDNIQGNVIAAEPTRLQDAVRIANNLMDQKLKGYAVRNAENKRRLNNNYRNNRGQQPPHKRQNTGGQNVARAYMAGNNEKNGYEGTLPFCNKYGCALFANAVRGCMILLWLTESHSTTFLFFDIQLTTYTKELYPSRSAFRVSMHLGKINVQKMLVSVQSQNPLDTNPMLNGTL</sequence>
<keyword evidence="3" id="KW-0548">Nucleotidyltransferase</keyword>
<protein>
    <submittedName>
        <fullName evidence="3">Reverse transcriptase domain-containing protein</fullName>
    </submittedName>
</protein>
<evidence type="ECO:0000256" key="1">
    <source>
        <dbReference type="SAM" id="MobiDB-lite"/>
    </source>
</evidence>
<keyword evidence="3" id="KW-0808">Transferase</keyword>
<dbReference type="Proteomes" id="UP001151760">
    <property type="component" value="Unassembled WGS sequence"/>
</dbReference>
<keyword evidence="4" id="KW-1185">Reference proteome</keyword>
<reference evidence="3" key="1">
    <citation type="journal article" date="2022" name="Int. J. Mol. Sci.">
        <title>Draft Genome of Tanacetum Coccineum: Genomic Comparison of Closely Related Tanacetum-Family Plants.</title>
        <authorList>
            <person name="Yamashiro T."/>
            <person name="Shiraishi A."/>
            <person name="Nakayama K."/>
            <person name="Satake H."/>
        </authorList>
    </citation>
    <scope>NUCLEOTIDE SEQUENCE</scope>
</reference>
<dbReference type="PANTHER" id="PTHR33223">
    <property type="entry name" value="CCHC-TYPE DOMAIN-CONTAINING PROTEIN"/>
    <property type="match status" value="1"/>
</dbReference>
<proteinExistence type="predicted"/>
<feature type="region of interest" description="Disordered" evidence="1">
    <location>
        <begin position="266"/>
        <end position="290"/>
    </location>
</feature>
<feature type="region of interest" description="Disordered" evidence="1">
    <location>
        <begin position="34"/>
        <end position="78"/>
    </location>
</feature>
<evidence type="ECO:0000313" key="4">
    <source>
        <dbReference type="Proteomes" id="UP001151760"/>
    </source>
</evidence>
<feature type="compositionally biased region" description="Gly residues" evidence="1">
    <location>
        <begin position="42"/>
        <end position="62"/>
    </location>
</feature>
<dbReference type="InterPro" id="IPR005162">
    <property type="entry name" value="Retrotrans_gag_dom"/>
</dbReference>
<keyword evidence="3" id="KW-0695">RNA-directed DNA polymerase</keyword>
<dbReference type="EMBL" id="BQNB010020803">
    <property type="protein sequence ID" value="GJT99793.1"/>
    <property type="molecule type" value="Genomic_DNA"/>
</dbReference>
<dbReference type="PANTHER" id="PTHR33223:SF11">
    <property type="entry name" value="ELEMENT PROTEIN, PUTATIVE-RELATED"/>
    <property type="match status" value="1"/>
</dbReference>
<gene>
    <name evidence="3" type="ORF">Tco_1110132</name>
</gene>
<evidence type="ECO:0000259" key="2">
    <source>
        <dbReference type="Pfam" id="PF03732"/>
    </source>
</evidence>